<feature type="signal peptide" evidence="2">
    <location>
        <begin position="1"/>
        <end position="21"/>
    </location>
</feature>
<organism evidence="3 4">
    <name type="scientific">Auraticoccus cholistanensis</name>
    <dbReference type="NCBI Taxonomy" id="2656650"/>
    <lineage>
        <taxon>Bacteria</taxon>
        <taxon>Bacillati</taxon>
        <taxon>Actinomycetota</taxon>
        <taxon>Actinomycetes</taxon>
        <taxon>Propionibacteriales</taxon>
        <taxon>Propionibacteriaceae</taxon>
        <taxon>Auraticoccus</taxon>
    </lineage>
</organism>
<keyword evidence="4" id="KW-1185">Reference proteome</keyword>
<evidence type="ECO:0000256" key="2">
    <source>
        <dbReference type="SAM" id="SignalP"/>
    </source>
</evidence>
<comment type="caution">
    <text evidence="3">The sequence shown here is derived from an EMBL/GenBank/DDBJ whole genome shotgun (WGS) entry which is preliminary data.</text>
</comment>
<name>A0A6A9USF4_9ACTN</name>
<protein>
    <submittedName>
        <fullName evidence="3">Uncharacterized protein</fullName>
    </submittedName>
</protein>
<keyword evidence="2" id="KW-0732">Signal</keyword>
<dbReference type="PROSITE" id="PS51257">
    <property type="entry name" value="PROKAR_LIPOPROTEIN"/>
    <property type="match status" value="1"/>
</dbReference>
<proteinExistence type="predicted"/>
<sequence>MTRRLRAGLAAVLLLTTAACSSPPEDDEQQERDRAVAWLAEQPAVASAAPEPTVYGDDQDDQWIRVATQPGLPDAEVLALVDAMQQEVLDWDRYGGSVLLSVDGMETVIRPGTGHQALEPALWLRGDGRAESATVGDHPDYVVTAAPCEVFDLVADYDERAGEQARTTREVRSGDGSAWVRWTRSDELGMELPRDAVAELDGLCRQHPGTRGWVEGQAGRYDEVRGAVLLDPDDVTLEQVVDDVDGLVDPEPFSRGLLLGWGGLRAGADVFADTFSGQRLEWAETALDAGADRVLGPPDPGYASEPRLTQIQVSDLDAWAEVHDRLQEVAGVEYLPIDLFRERQPEDQLAADGELHSASPLPRASAERRLVAEVAPVAAVRQVAVSTRVHLVVDSDVGDADLDRLLRATAEALSRTDEDQLGDDVQAEFVVFESLWDRYLRVGAVVDGEFQPDQEAEAGGSRSPDRFAASWARVS</sequence>
<evidence type="ECO:0000313" key="4">
    <source>
        <dbReference type="Proteomes" id="UP000435304"/>
    </source>
</evidence>
<reference evidence="3 4" key="1">
    <citation type="submission" date="2019-12" db="EMBL/GenBank/DDBJ databases">
        <title>Auraticoccus cholistani sp. nov., an actinomycete isolated from soil of Cholistan desert.</title>
        <authorList>
            <person name="Cheema M.T."/>
        </authorList>
    </citation>
    <scope>NUCLEOTIDE SEQUENCE [LARGE SCALE GENOMIC DNA]</scope>
    <source>
        <strain evidence="3 4">F435</strain>
    </source>
</reference>
<accession>A0A6A9USF4</accession>
<feature type="chain" id="PRO_5038862636" evidence="2">
    <location>
        <begin position="22"/>
        <end position="475"/>
    </location>
</feature>
<dbReference type="EMBL" id="WPCU01000001">
    <property type="protein sequence ID" value="MVA74504.1"/>
    <property type="molecule type" value="Genomic_DNA"/>
</dbReference>
<dbReference type="Proteomes" id="UP000435304">
    <property type="component" value="Unassembled WGS sequence"/>
</dbReference>
<evidence type="ECO:0000313" key="3">
    <source>
        <dbReference type="EMBL" id="MVA74504.1"/>
    </source>
</evidence>
<gene>
    <name evidence="3" type="ORF">GC722_00410</name>
</gene>
<dbReference type="AlphaFoldDB" id="A0A6A9USF4"/>
<evidence type="ECO:0000256" key="1">
    <source>
        <dbReference type="SAM" id="MobiDB-lite"/>
    </source>
</evidence>
<dbReference type="RefSeq" id="WP_156606983.1">
    <property type="nucleotide sequence ID" value="NZ_WPCU01000001.1"/>
</dbReference>
<feature type="region of interest" description="Disordered" evidence="1">
    <location>
        <begin position="452"/>
        <end position="475"/>
    </location>
</feature>